<dbReference type="PANTHER" id="PTHR46250">
    <property type="entry name" value="MYB/SANT-LIKE DNA-BINDING DOMAIN PROTEIN-RELATED"/>
    <property type="match status" value="1"/>
</dbReference>
<feature type="region of interest" description="Disordered" evidence="1">
    <location>
        <begin position="1"/>
        <end position="24"/>
    </location>
</feature>
<proteinExistence type="predicted"/>
<accession>A0AB40B3L9</accession>
<protein>
    <submittedName>
        <fullName evidence="4">Uncharacterized protein LOC120257966</fullName>
    </submittedName>
</protein>
<evidence type="ECO:0000313" key="4">
    <source>
        <dbReference type="RefSeq" id="XP_039121216.1"/>
    </source>
</evidence>
<keyword evidence="3" id="KW-1185">Reference proteome</keyword>
<gene>
    <name evidence="4" type="primary">LOC120257966</name>
</gene>
<organism evidence="3 4">
    <name type="scientific">Dioscorea cayennensis subsp. rotundata</name>
    <name type="common">White Guinea yam</name>
    <name type="synonym">Dioscorea rotundata</name>
    <dbReference type="NCBI Taxonomy" id="55577"/>
    <lineage>
        <taxon>Eukaryota</taxon>
        <taxon>Viridiplantae</taxon>
        <taxon>Streptophyta</taxon>
        <taxon>Embryophyta</taxon>
        <taxon>Tracheophyta</taxon>
        <taxon>Spermatophyta</taxon>
        <taxon>Magnoliopsida</taxon>
        <taxon>Liliopsida</taxon>
        <taxon>Dioscoreales</taxon>
        <taxon>Dioscoreaceae</taxon>
        <taxon>Dioscorea</taxon>
    </lineage>
</organism>
<evidence type="ECO:0000259" key="2">
    <source>
        <dbReference type="Pfam" id="PF12776"/>
    </source>
</evidence>
<name>A0AB40B3L9_DIOCR</name>
<dbReference type="Pfam" id="PF12776">
    <property type="entry name" value="Myb_DNA-bind_3"/>
    <property type="match status" value="1"/>
</dbReference>
<dbReference type="RefSeq" id="XP_039121216.1">
    <property type="nucleotide sequence ID" value="XM_039265282.1"/>
</dbReference>
<dbReference type="InterPro" id="IPR024752">
    <property type="entry name" value="Myb/SANT-like_dom"/>
</dbReference>
<dbReference type="GeneID" id="120257966"/>
<reference evidence="3" key="1">
    <citation type="submission" date="2025-05" db="UniProtKB">
        <authorList>
            <consortium name="RefSeq"/>
        </authorList>
    </citation>
    <scope>NUCLEOTIDE SEQUENCE [LARGE SCALE GENOMIC DNA]</scope>
</reference>
<evidence type="ECO:0000256" key="1">
    <source>
        <dbReference type="SAM" id="MobiDB-lite"/>
    </source>
</evidence>
<sequence length="151" mass="17652">MAENENMHGIDTSERKGKRQVKSSSKHVWNAQKDACLIDCLVRLAQSRQWKADNGQFRVGYLTQLEKWMHEKLHDYSIKGSPHIESRVKLWKRQYHAIQEMLGPNASGFGWNDNDKCITCDAVVFNDWVKSHLRLVSLRNKPFPFLEELRA</sequence>
<feature type="domain" description="Myb/SANT-like" evidence="2">
    <location>
        <begin position="29"/>
        <end position="123"/>
    </location>
</feature>
<reference evidence="4" key="2">
    <citation type="submission" date="2025-08" db="UniProtKB">
        <authorList>
            <consortium name="RefSeq"/>
        </authorList>
    </citation>
    <scope>IDENTIFICATION</scope>
</reference>
<dbReference type="Proteomes" id="UP001515500">
    <property type="component" value="Chromosome 1"/>
</dbReference>
<dbReference type="AlphaFoldDB" id="A0AB40B3L9"/>
<feature type="compositionally biased region" description="Basic and acidic residues" evidence="1">
    <location>
        <begin position="1"/>
        <end position="15"/>
    </location>
</feature>
<evidence type="ECO:0000313" key="3">
    <source>
        <dbReference type="Proteomes" id="UP001515500"/>
    </source>
</evidence>
<dbReference type="PANTHER" id="PTHR46250:SF18">
    <property type="entry name" value="MYB_SANT-LIKE DOMAIN-CONTAINING PROTEIN"/>
    <property type="match status" value="1"/>
</dbReference>